<keyword evidence="9" id="KW-0479">Metal-binding</keyword>
<dbReference type="FunFam" id="2.60.40.10:FF:000791">
    <property type="entry name" value="Two-component system sensor histidine kinase/response regulator"/>
    <property type="match status" value="1"/>
</dbReference>
<comment type="function">
    <text evidence="12">Member of the two-component regulatory system NreB/NreC involved in the control of dissimilatory nitrate/nitrite reduction in response to oxygen. NreB functions as a direct oxygen sensor histidine kinase which is autophosphorylated, in the absence of oxygen, probably at the conserved histidine residue, and transfers its phosphate group probably to a conserved aspartate residue of NreC. NreB/NreC activates the expression of the nitrate (narGHJI) and nitrite (nir) reductase operons, as well as the putative nitrate transporter gene narT.</text>
</comment>
<dbReference type="InterPro" id="IPR013783">
    <property type="entry name" value="Ig-like_fold"/>
</dbReference>
<evidence type="ECO:0000256" key="3">
    <source>
        <dbReference type="ARBA" id="ARBA00004496"/>
    </source>
</evidence>
<dbReference type="CDD" id="cd16917">
    <property type="entry name" value="HATPase_UhpB-NarQ-NarX-like"/>
    <property type="match status" value="1"/>
</dbReference>
<dbReference type="InterPro" id="IPR011712">
    <property type="entry name" value="Sig_transdc_His_kin_sub3_dim/P"/>
</dbReference>
<dbReference type="PANTHER" id="PTHR43547:SF2">
    <property type="entry name" value="HYBRID SIGNAL TRANSDUCTION HISTIDINE KINASE C"/>
    <property type="match status" value="1"/>
</dbReference>
<dbReference type="SMART" id="SM00387">
    <property type="entry name" value="HATPase_c"/>
    <property type="match status" value="1"/>
</dbReference>
<feature type="transmembrane region" description="Helical" evidence="14">
    <location>
        <begin position="817"/>
        <end position="835"/>
    </location>
</feature>
<dbReference type="GO" id="GO:0003677">
    <property type="term" value="F:DNA binding"/>
    <property type="evidence" value="ECO:0007669"/>
    <property type="project" value="UniProtKB-KW"/>
</dbReference>
<keyword evidence="10" id="KW-0408">Iron</keyword>
<evidence type="ECO:0000256" key="12">
    <source>
        <dbReference type="ARBA" id="ARBA00024827"/>
    </source>
</evidence>
<keyword evidence="8" id="KW-0597">Phosphoprotein</keyword>
<name>A0A6J4M1I8_9SPHI</name>
<dbReference type="Gene3D" id="2.130.10.10">
    <property type="entry name" value="YVTN repeat-like/Quinoprotein amine dehydrogenase"/>
    <property type="match status" value="4"/>
</dbReference>
<evidence type="ECO:0000256" key="14">
    <source>
        <dbReference type="SAM" id="Phobius"/>
    </source>
</evidence>
<evidence type="ECO:0000256" key="1">
    <source>
        <dbReference type="ARBA" id="ARBA00000085"/>
    </source>
</evidence>
<evidence type="ECO:0000259" key="15">
    <source>
        <dbReference type="PROSITE" id="PS50109"/>
    </source>
</evidence>
<evidence type="ECO:0000256" key="7">
    <source>
        <dbReference type="ARBA" id="ARBA00022490"/>
    </source>
</evidence>
<dbReference type="Gene3D" id="3.30.565.10">
    <property type="entry name" value="Histidine kinase-like ATPase, C-terminal domain"/>
    <property type="match status" value="1"/>
</dbReference>
<comment type="subcellular location">
    <subcellularLocation>
        <location evidence="3">Cytoplasm</location>
    </subcellularLocation>
</comment>
<sequence length="1079" mass="120913">MLLMLCSGAKAQYNTASFDHLSVEDGLSQSEVRSIYQDRKGFLWFGTVDGLNKYDGYSFQHFKHDPFDTTSLSNNEVVSLCEDRNGNLWVGTVSGLSRLDGATGRFTRYNQLVPRGLKGTAKDANHRIVNDILEDHAGSLWVATWGGLKRLIPTRNAGGQMHFDVRYYQYDSTDARSLTHNGVLSLHLDAAGTVWVGTRNGLNRVHISNPGAPPGGQKVSFVNARNDKSPIYHSAQPIIRKIAGDRFGTLWLGTNRGLTRVDPARQTVQEISCQHYKPDPGTDDVTMDLLMDKQDDLWIATQTNGVCKFTIEDAASVARMVHYKEEPFSGKGLRSNLIYSLYESNDPNEDIVWVGTRGAGVHKYSRAKNTFTLWSRLTNLDKSSALNATFAISTDRYGLLWIGTVKGLVSINRRDLSVKHYLNDPNDPGSLSNDFICSIYEDRKGNLWVGTIDGLNRLDRQTGRFRRYDLGSGQPPSRAGENNVKAMYEDRHGAFWVGTMYDLKRFDPATGRTESYHYDPADPYSLHEYYVTSIAEDKAGGLWVGTRSGLNRLDRKTGRFTHYQHESNNPKSLISSSVWDLLIDQQGNLWVCTDKGMNKMVLRDGVPQFVHFTEKTGLSNNFIYGAVQDDQGYLWMSTNLGLARLDPTTGFVKNYDVGDGLPNNEFNEGAFHCGEDGEVFFGGNSGVVSFRPGQMHRNQHVPNVALSSFKVSERPLNIDSIVAASGQIHLRYWENFFSFEFVALDYTNPRKNQYAYQLEGINDDWVFSGNRHYANFTNVPPGAYVFRVKGSNSDGVWNEDQAATIRLVIAPPFWRTWWFYLGVAALLVGVAYLLHEYRVKANVTRLMELERVKLAENERVRKLAAEDLHDEFGNRLTRISLLTDVIKARLNGHGAEVEELLTKIRENSSELYQGTKDFIWSINPQNDSVFEAAVRLKDFGDDIFDKTAIVFLTDGVTDELRHAMLPMGQSRHLILLFKEAMSNALKHSGASHVSIRYELWDGQLKIELSDDGKGFGPDREGAGNGLLNMKSRARKLNGTLYINAEVGRGTLISLTLPVKHTEPTARGAAVALRGVVSGK</sequence>
<keyword evidence="7" id="KW-0963">Cytoplasm</keyword>
<dbReference type="InterPro" id="IPR005467">
    <property type="entry name" value="His_kinase_dom"/>
</dbReference>
<feature type="domain" description="Histidine kinase" evidence="15">
    <location>
        <begin position="867"/>
        <end position="1060"/>
    </location>
</feature>
<dbReference type="GO" id="GO:0051539">
    <property type="term" value="F:4 iron, 4 sulfur cluster binding"/>
    <property type="evidence" value="ECO:0007669"/>
    <property type="project" value="UniProtKB-KW"/>
</dbReference>
<evidence type="ECO:0000256" key="9">
    <source>
        <dbReference type="ARBA" id="ARBA00022723"/>
    </source>
</evidence>
<keyword evidence="11" id="KW-0411">Iron-sulfur</keyword>
<evidence type="ECO:0000313" key="16">
    <source>
        <dbReference type="EMBL" id="CAA9343760.1"/>
    </source>
</evidence>
<keyword evidence="14" id="KW-1133">Transmembrane helix</keyword>
<evidence type="ECO:0000256" key="4">
    <source>
        <dbReference type="ARBA" id="ARBA00012438"/>
    </source>
</evidence>
<evidence type="ECO:0000256" key="5">
    <source>
        <dbReference type="ARBA" id="ARBA00017322"/>
    </source>
</evidence>
<comment type="catalytic activity">
    <reaction evidence="1">
        <text>ATP + protein L-histidine = ADP + protein N-phospho-L-histidine.</text>
        <dbReference type="EC" id="2.7.13.3"/>
    </reaction>
</comment>
<dbReference type="GO" id="GO:0016020">
    <property type="term" value="C:membrane"/>
    <property type="evidence" value="ECO:0007669"/>
    <property type="project" value="InterPro"/>
</dbReference>
<dbReference type="PRINTS" id="PR00344">
    <property type="entry name" value="BCTRLSENSOR"/>
</dbReference>
<reference evidence="16" key="1">
    <citation type="submission" date="2020-02" db="EMBL/GenBank/DDBJ databases">
        <authorList>
            <person name="Meier V. D."/>
        </authorList>
    </citation>
    <scope>NUCLEOTIDE SEQUENCE</scope>
    <source>
        <strain evidence="16">AVDCRST_MAG56</strain>
    </source>
</reference>
<dbReference type="GO" id="GO:0005737">
    <property type="term" value="C:cytoplasm"/>
    <property type="evidence" value="ECO:0007669"/>
    <property type="project" value="UniProtKB-SubCell"/>
</dbReference>
<dbReference type="PANTHER" id="PTHR43547">
    <property type="entry name" value="TWO-COMPONENT HISTIDINE KINASE"/>
    <property type="match status" value="1"/>
</dbReference>
<gene>
    <name evidence="16" type="ORF">AVDCRST_MAG56-8012</name>
</gene>
<keyword evidence="16" id="KW-0238">DNA-binding</keyword>
<dbReference type="InterPro" id="IPR011110">
    <property type="entry name" value="Reg_prop"/>
</dbReference>
<dbReference type="Gene3D" id="2.60.40.10">
    <property type="entry name" value="Immunoglobulins"/>
    <property type="match status" value="1"/>
</dbReference>
<dbReference type="Pfam" id="PF07495">
    <property type="entry name" value="Y_Y_Y"/>
    <property type="match status" value="1"/>
</dbReference>
<dbReference type="EC" id="2.7.13.3" evidence="4"/>
<evidence type="ECO:0000256" key="11">
    <source>
        <dbReference type="ARBA" id="ARBA00023014"/>
    </source>
</evidence>
<keyword evidence="14" id="KW-0812">Transmembrane</keyword>
<evidence type="ECO:0000256" key="8">
    <source>
        <dbReference type="ARBA" id="ARBA00022553"/>
    </source>
</evidence>
<dbReference type="InterPro" id="IPR003594">
    <property type="entry name" value="HATPase_dom"/>
</dbReference>
<organism evidence="16">
    <name type="scientific">uncultured Cytophagales bacterium</name>
    <dbReference type="NCBI Taxonomy" id="158755"/>
    <lineage>
        <taxon>Bacteria</taxon>
        <taxon>Pseudomonadati</taxon>
        <taxon>Bacteroidota</taxon>
        <taxon>Sphingobacteriia</taxon>
        <taxon>Sphingobacteriales</taxon>
        <taxon>environmental samples</taxon>
    </lineage>
</organism>
<dbReference type="Pfam" id="PF07494">
    <property type="entry name" value="Reg_prop"/>
    <property type="match status" value="7"/>
</dbReference>
<keyword evidence="14" id="KW-0472">Membrane</keyword>
<dbReference type="InterPro" id="IPR036890">
    <property type="entry name" value="HATPase_C_sf"/>
</dbReference>
<dbReference type="GO" id="GO:0046983">
    <property type="term" value="F:protein dimerization activity"/>
    <property type="evidence" value="ECO:0007669"/>
    <property type="project" value="InterPro"/>
</dbReference>
<dbReference type="Pfam" id="PF02518">
    <property type="entry name" value="HATPase_c"/>
    <property type="match status" value="1"/>
</dbReference>
<protein>
    <recommendedName>
        <fullName evidence="5">Oxygen sensor histidine kinase NreB</fullName>
        <ecNumber evidence="4">2.7.13.3</ecNumber>
    </recommendedName>
    <alternativeName>
        <fullName evidence="13">Nitrogen regulation protein B</fullName>
    </alternativeName>
</protein>
<dbReference type="EMBL" id="CADCTQ010000675">
    <property type="protein sequence ID" value="CAA9343760.1"/>
    <property type="molecule type" value="Genomic_DNA"/>
</dbReference>
<dbReference type="SUPFAM" id="SSF63829">
    <property type="entry name" value="Calcium-dependent phosphotriesterase"/>
    <property type="match status" value="2"/>
</dbReference>
<comment type="cofactor">
    <cofactor evidence="2">
        <name>[4Fe-4S] cluster</name>
        <dbReference type="ChEBI" id="CHEBI:49883"/>
    </cofactor>
</comment>
<dbReference type="Gene3D" id="1.20.5.1930">
    <property type="match status" value="1"/>
</dbReference>
<dbReference type="PROSITE" id="PS50109">
    <property type="entry name" value="HIS_KIN"/>
    <property type="match status" value="1"/>
</dbReference>
<proteinExistence type="predicted"/>
<evidence type="ECO:0000256" key="13">
    <source>
        <dbReference type="ARBA" id="ARBA00030800"/>
    </source>
</evidence>
<dbReference type="InterPro" id="IPR011123">
    <property type="entry name" value="Y_Y_Y"/>
</dbReference>
<evidence type="ECO:0000256" key="10">
    <source>
        <dbReference type="ARBA" id="ARBA00023004"/>
    </source>
</evidence>
<accession>A0A6J4M1I8</accession>
<dbReference type="SUPFAM" id="SSF55874">
    <property type="entry name" value="ATPase domain of HSP90 chaperone/DNA topoisomerase II/histidine kinase"/>
    <property type="match status" value="1"/>
</dbReference>
<dbReference type="AlphaFoldDB" id="A0A6J4M1I8"/>
<dbReference type="InterPro" id="IPR015943">
    <property type="entry name" value="WD40/YVTN_repeat-like_dom_sf"/>
</dbReference>
<dbReference type="InterPro" id="IPR004358">
    <property type="entry name" value="Sig_transdc_His_kin-like_C"/>
</dbReference>
<dbReference type="GO" id="GO:0046872">
    <property type="term" value="F:metal ion binding"/>
    <property type="evidence" value="ECO:0007669"/>
    <property type="project" value="UniProtKB-KW"/>
</dbReference>
<keyword evidence="6" id="KW-0004">4Fe-4S</keyword>
<dbReference type="Pfam" id="PF07730">
    <property type="entry name" value="HisKA_3"/>
    <property type="match status" value="1"/>
</dbReference>
<evidence type="ECO:0000256" key="6">
    <source>
        <dbReference type="ARBA" id="ARBA00022485"/>
    </source>
</evidence>
<dbReference type="GO" id="GO:0000155">
    <property type="term" value="F:phosphorelay sensor kinase activity"/>
    <property type="evidence" value="ECO:0007669"/>
    <property type="project" value="InterPro"/>
</dbReference>
<evidence type="ECO:0000256" key="2">
    <source>
        <dbReference type="ARBA" id="ARBA00001966"/>
    </source>
</evidence>